<sequence>MQNKNEKTISKLIEQIIQKSNFRSNPKDVFDDIIQLTFNTIFSHQFQFLANENGCFRIDSNLYNELTDYKKNPEAWELLQEASLLFISMFTDCEPFTDILGVIYDKYLGKTLGQFLTPPAVAYGVGKFIYGDIKPITKHILVGDQGGCGSGAMILGFLRLINETQGKEAFKHLEIINMDVDYRMVQLSSIQIVLHCLFHDYEIFNLQTHWGNAITEYNGRKDGSGTLALYWNQDPKYTEAIRALNILEEETEKQYA</sequence>
<protein>
    <recommendedName>
        <fullName evidence="3">DNA methylase adenine-specific domain-containing protein</fullName>
    </recommendedName>
</protein>
<dbReference type="HOGENOM" id="CLU_1089083_0_0_4"/>
<dbReference type="eggNOG" id="COG0286">
    <property type="taxonomic scope" value="Bacteria"/>
</dbReference>
<dbReference type="SUPFAM" id="SSF53335">
    <property type="entry name" value="S-adenosyl-L-methionine-dependent methyltransferases"/>
    <property type="match status" value="1"/>
</dbReference>
<dbReference type="KEGG" id="mei:Msip34_2071"/>
<reference evidence="1 2" key="2">
    <citation type="journal article" date="2011" name="J. Bacteriol.">
        <title>Genomes of three methylotrophs from a single niche uncover genetic and metabolic divergence of Methylophilaceae.</title>
        <authorList>
            <person name="Lapidus A."/>
            <person name="Clum A."/>
            <person name="Labutti K."/>
            <person name="Kaluzhnaya M.G."/>
            <person name="Lim S."/>
            <person name="Beck D.A."/>
            <person name="Glavina Del Rio T."/>
            <person name="Nolan M."/>
            <person name="Mavromatis K."/>
            <person name="Huntemann M."/>
            <person name="Lucas S."/>
            <person name="Lidstrom M.E."/>
            <person name="Ivanova N."/>
            <person name="Chistoserdova L."/>
        </authorList>
    </citation>
    <scope>NUCLEOTIDE SEQUENCE [LARGE SCALE GENOMIC DNA]</scope>
    <source>
        <strain evidence="1 2">SIP3-4</strain>
    </source>
</reference>
<dbReference type="Proteomes" id="UP000002743">
    <property type="component" value="Chromosome"/>
</dbReference>
<keyword evidence="2" id="KW-1185">Reference proteome</keyword>
<proteinExistence type="predicted"/>
<organism evidence="1 2">
    <name type="scientific">Methylovorus glucosotrophus (strain SIP3-4)</name>
    <dbReference type="NCBI Taxonomy" id="582744"/>
    <lineage>
        <taxon>Bacteria</taxon>
        <taxon>Pseudomonadati</taxon>
        <taxon>Pseudomonadota</taxon>
        <taxon>Betaproteobacteria</taxon>
        <taxon>Nitrosomonadales</taxon>
        <taxon>Methylophilaceae</taxon>
        <taxon>Methylovorus</taxon>
    </lineage>
</organism>
<evidence type="ECO:0000313" key="2">
    <source>
        <dbReference type="Proteomes" id="UP000002743"/>
    </source>
</evidence>
<dbReference type="OrthoDB" id="9784823at2"/>
<dbReference type="InterPro" id="IPR029063">
    <property type="entry name" value="SAM-dependent_MTases_sf"/>
</dbReference>
<dbReference type="EMBL" id="CP001674">
    <property type="protein sequence ID" value="ACT51313.1"/>
    <property type="molecule type" value="Genomic_DNA"/>
</dbReference>
<dbReference type="AlphaFoldDB" id="C6X7Y6"/>
<gene>
    <name evidence="1" type="ordered locus">Msip34_2071</name>
</gene>
<evidence type="ECO:0008006" key="3">
    <source>
        <dbReference type="Google" id="ProtNLM"/>
    </source>
</evidence>
<evidence type="ECO:0000313" key="1">
    <source>
        <dbReference type="EMBL" id="ACT51313.1"/>
    </source>
</evidence>
<dbReference type="RefSeq" id="WP_015830660.1">
    <property type="nucleotide sequence ID" value="NC_012969.1"/>
</dbReference>
<dbReference type="STRING" id="582744.Msip34_2071"/>
<name>C6X7Y6_METGS</name>
<accession>C6X7Y6</accession>
<reference evidence="2" key="1">
    <citation type="submission" date="2009-07" db="EMBL/GenBank/DDBJ databases">
        <title>Complete sequence of chromosome of Methylovorus sp. SIP3-4.</title>
        <authorList>
            <person name="Lucas S."/>
            <person name="Copeland A."/>
            <person name="Lapidus A."/>
            <person name="Glavina del Rio T."/>
            <person name="Tice H."/>
            <person name="Bruce D."/>
            <person name="Goodwin L."/>
            <person name="Pitluck S."/>
            <person name="Clum A."/>
            <person name="Larimer F."/>
            <person name="Land M."/>
            <person name="Hauser L."/>
            <person name="Kyrpides N."/>
            <person name="Mikhailova N."/>
            <person name="Kayluzhnaya M."/>
            <person name="Chistoserdova L."/>
        </authorList>
    </citation>
    <scope>NUCLEOTIDE SEQUENCE [LARGE SCALE GENOMIC DNA]</scope>
    <source>
        <strain evidence="2">SIP3-4</strain>
    </source>
</reference>
<dbReference type="Gene3D" id="3.40.50.150">
    <property type="entry name" value="Vaccinia Virus protein VP39"/>
    <property type="match status" value="1"/>
</dbReference>